<dbReference type="EMBL" id="JBHTEC010000001">
    <property type="protein sequence ID" value="MFD0284883.1"/>
    <property type="molecule type" value="Genomic_DNA"/>
</dbReference>
<dbReference type="Gene3D" id="1.10.10.10">
    <property type="entry name" value="Winged helix-like DNA-binding domain superfamily/Winged helix DNA-binding domain"/>
    <property type="match status" value="1"/>
</dbReference>
<sequence>MTTSAPRSSPLALTVLALLHYQPLHPYGIQRLVKDWGKEQVVNVRQRASLYRTIERLNGEGLIAVRETGRDQQYPERTVYEVTDMGREIARAWLEEMLSAPKQEFPEFPAALSNLLLLTPEEMGDVLQRRADALAEQLDGLEAALAAETERGLPRITRLETEYLRAVTAAELEWVCAVVEDLRAGRLSWSKEQLDAVAAGPVQQ</sequence>
<proteinExistence type="predicted"/>
<evidence type="ECO:0000313" key="3">
    <source>
        <dbReference type="EMBL" id="MFD0284883.1"/>
    </source>
</evidence>
<dbReference type="PANTHER" id="PTHR33169:SF14">
    <property type="entry name" value="TRANSCRIPTIONAL REGULATOR RV3488"/>
    <property type="match status" value="1"/>
</dbReference>
<dbReference type="Pfam" id="PF03551">
    <property type="entry name" value="PadR"/>
    <property type="match status" value="1"/>
</dbReference>
<keyword evidence="4" id="KW-1185">Reference proteome</keyword>
<name>A0ABW2VNK0_9ACTN</name>
<comment type="caution">
    <text evidence="3">The sequence shown here is derived from an EMBL/GenBank/DDBJ whole genome shotgun (WGS) entry which is preliminary data.</text>
</comment>
<dbReference type="Proteomes" id="UP001596957">
    <property type="component" value="Unassembled WGS sequence"/>
</dbReference>
<feature type="coiled-coil region" evidence="1">
    <location>
        <begin position="124"/>
        <end position="151"/>
    </location>
</feature>
<dbReference type="SUPFAM" id="SSF46785">
    <property type="entry name" value="Winged helix' DNA-binding domain"/>
    <property type="match status" value="1"/>
</dbReference>
<keyword evidence="1" id="KW-0175">Coiled coil</keyword>
<gene>
    <name evidence="3" type="ORF">ACFQZP_25045</name>
</gene>
<dbReference type="RefSeq" id="WP_381259112.1">
    <property type="nucleotide sequence ID" value="NZ_JBHTBI010000031.1"/>
</dbReference>
<evidence type="ECO:0000256" key="1">
    <source>
        <dbReference type="SAM" id="Coils"/>
    </source>
</evidence>
<feature type="domain" description="Transcription regulator PadR N-terminal" evidence="2">
    <location>
        <begin position="15"/>
        <end position="89"/>
    </location>
</feature>
<dbReference type="PANTHER" id="PTHR33169">
    <property type="entry name" value="PADR-FAMILY TRANSCRIPTIONAL REGULATOR"/>
    <property type="match status" value="1"/>
</dbReference>
<dbReference type="InterPro" id="IPR005149">
    <property type="entry name" value="Tscrpt_reg_PadR_N"/>
</dbReference>
<reference evidence="4" key="1">
    <citation type="journal article" date="2019" name="Int. J. Syst. Evol. Microbiol.">
        <title>The Global Catalogue of Microorganisms (GCM) 10K type strain sequencing project: providing services to taxonomists for standard genome sequencing and annotation.</title>
        <authorList>
            <consortium name="The Broad Institute Genomics Platform"/>
            <consortium name="The Broad Institute Genome Sequencing Center for Infectious Disease"/>
            <person name="Wu L."/>
            <person name="Ma J."/>
        </authorList>
    </citation>
    <scope>NUCLEOTIDE SEQUENCE [LARGE SCALE GENOMIC DNA]</scope>
    <source>
        <strain evidence="4">CGMCC 4.7198</strain>
    </source>
</reference>
<organism evidence="3 4">
    <name type="scientific">Streptomyces lutosisoli</name>
    <dbReference type="NCBI Taxonomy" id="2665721"/>
    <lineage>
        <taxon>Bacteria</taxon>
        <taxon>Bacillati</taxon>
        <taxon>Actinomycetota</taxon>
        <taxon>Actinomycetes</taxon>
        <taxon>Kitasatosporales</taxon>
        <taxon>Streptomycetaceae</taxon>
        <taxon>Streptomyces</taxon>
    </lineage>
</organism>
<dbReference type="InterPro" id="IPR036388">
    <property type="entry name" value="WH-like_DNA-bd_sf"/>
</dbReference>
<evidence type="ECO:0000259" key="2">
    <source>
        <dbReference type="Pfam" id="PF03551"/>
    </source>
</evidence>
<dbReference type="InterPro" id="IPR036390">
    <property type="entry name" value="WH_DNA-bd_sf"/>
</dbReference>
<evidence type="ECO:0000313" key="4">
    <source>
        <dbReference type="Proteomes" id="UP001596957"/>
    </source>
</evidence>
<dbReference type="InterPro" id="IPR052509">
    <property type="entry name" value="Metal_resp_DNA-bind_regulator"/>
</dbReference>
<accession>A0ABW2VNK0</accession>
<protein>
    <submittedName>
        <fullName evidence="3">PadR family transcriptional regulator</fullName>
    </submittedName>
</protein>